<gene>
    <name evidence="1" type="ORF">MACH26_26340</name>
</gene>
<keyword evidence="2" id="KW-1185">Reference proteome</keyword>
<dbReference type="Proteomes" id="UP001333710">
    <property type="component" value="Chromosome"/>
</dbReference>
<proteinExistence type="predicted"/>
<name>A0AA48KR35_9ALTE</name>
<organism evidence="1 2">
    <name type="scientific">Planctobacterium marinum</name>
    <dbReference type="NCBI Taxonomy" id="1631968"/>
    <lineage>
        <taxon>Bacteria</taxon>
        <taxon>Pseudomonadati</taxon>
        <taxon>Pseudomonadota</taxon>
        <taxon>Gammaproteobacteria</taxon>
        <taxon>Alteromonadales</taxon>
        <taxon>Alteromonadaceae</taxon>
        <taxon>Planctobacterium</taxon>
    </lineage>
</organism>
<dbReference type="EMBL" id="AP027272">
    <property type="protein sequence ID" value="BDX07113.1"/>
    <property type="molecule type" value="Genomic_DNA"/>
</dbReference>
<accession>A0AA48KR35</accession>
<dbReference type="KEGG" id="pmaw:MACH26_26340"/>
<reference evidence="1" key="1">
    <citation type="submission" date="2023-01" db="EMBL/GenBank/DDBJ databases">
        <title>Complete genome sequence of Planctobacterium marinum strain Dej080120_11.</title>
        <authorList>
            <person name="Ueki S."/>
            <person name="Maruyama F."/>
        </authorList>
    </citation>
    <scope>NUCLEOTIDE SEQUENCE</scope>
    <source>
        <strain evidence="1">Dej080120_11</strain>
    </source>
</reference>
<sequence>MVSACSTTYPNKNPINQRFPDVVGTSLDDQTMNIPQDLPQEKVLLLLGYVQDSQFDIDRWLIGLDMTQTQVAAFELPTIQGMFPRMFQTQIDNGMRRGIPKELWGGVITIYADGDQIQQFTGNQNPNNARVILLNENREIIYFYDRGFAVAALNEVRNLL</sequence>
<evidence type="ECO:0000313" key="1">
    <source>
        <dbReference type="EMBL" id="BDX07113.1"/>
    </source>
</evidence>
<evidence type="ECO:0000313" key="2">
    <source>
        <dbReference type="Proteomes" id="UP001333710"/>
    </source>
</evidence>
<dbReference type="AlphaFoldDB" id="A0AA48KR35"/>
<protein>
    <submittedName>
        <fullName evidence="1">Uncharacterized protein</fullName>
    </submittedName>
</protein>